<dbReference type="InterPro" id="IPR050473">
    <property type="entry name" value="A2M/Complement_sys"/>
</dbReference>
<dbReference type="GO" id="GO:0004866">
    <property type="term" value="F:endopeptidase inhibitor activity"/>
    <property type="evidence" value="ECO:0007669"/>
    <property type="project" value="InterPro"/>
</dbReference>
<dbReference type="InterPro" id="IPR002890">
    <property type="entry name" value="MG2"/>
</dbReference>
<name>A0A1I8AQM0_9BILA</name>
<dbReference type="AlphaFoldDB" id="A0A1I8AQM0"/>
<dbReference type="Proteomes" id="UP000095287">
    <property type="component" value="Unplaced"/>
</dbReference>
<dbReference type="Gene3D" id="2.60.40.10">
    <property type="entry name" value="Immunoglobulins"/>
    <property type="match status" value="1"/>
</dbReference>
<evidence type="ECO:0000256" key="3">
    <source>
        <dbReference type="ARBA" id="ARBA00057615"/>
    </source>
</evidence>
<organism evidence="8 9">
    <name type="scientific">Steinernema glaseri</name>
    <dbReference type="NCBI Taxonomy" id="37863"/>
    <lineage>
        <taxon>Eukaryota</taxon>
        <taxon>Metazoa</taxon>
        <taxon>Ecdysozoa</taxon>
        <taxon>Nematoda</taxon>
        <taxon>Chromadorea</taxon>
        <taxon>Rhabditida</taxon>
        <taxon>Tylenchina</taxon>
        <taxon>Panagrolaimomorpha</taxon>
        <taxon>Strongyloidoidea</taxon>
        <taxon>Steinernematidae</taxon>
        <taxon>Steinernema</taxon>
    </lineage>
</organism>
<feature type="domain" description="Macroglobulin" evidence="6">
    <location>
        <begin position="280"/>
        <end position="371"/>
    </location>
</feature>
<sequence>MAPKLCKELVTSPKLCKMFSRLKSIVLVRSPSIKRICWVCLIPIDPDVLLLHNINRSKFHKAPASPAASKEIRDVLEPLGDPRSRAVFINRRCVVHFCTKCVAKNAFIVGHPRSQMHRILLLALVASLGLSVARAADGDADALNESTPSTTPIEPIVSVPPIFGTTEKPRIYAGNYLVVAPKVVRPGMPYAVSVNILKSPEAEHIVRVEIRTGRNDTVGARVVSGVRTGRPQNITIEELSAESLLPGNDYKVYVRAETISSHVVFEQEHEVEYNAKSLSVFVQTDKAIYKPGSTVHYRAVVVHPDLTPFTGTVTAKIRDPNQNIIQQQVDKSLQKGVFGSELELSTEPPLGDWTIVVETSTGIKYEKVFTVDKYVLPKFEVNVKTPSFITINDDLSVLVDAKYTYGKGVSGKAKVTLELPWHRWHPISRPVDPSAQSDDEQLIERTVKLNNMGEATVVFSNDELKKAKLISDYGGSSIRILATVTEDLTDIQRNGTTQIVAYRHDVKMEVETLGDTFKPGLSHKVVIALKQMDDTPIKGSVPRRVQVTTVYSYPYVSDANTQPSQKNVQIVDLDAHGTTVLTLNPPMNCTSASVETQYDRTGTDNFTDSVIYNRVYLEASKSPTNSFLQLLPDHDGAVDAGKTLSFSNFHVFRVIAILSDVTLSDVFPSDPFSMDSVPLVFCRDVVGMLNLPRMPIRLQYARLAEALTGPWKAAATQYAENAELFSVDFGRDDVGWFYWIFKYGEDVWSSVVISIDELSALSRRYTVFKSISATGRNMHHGEEVRCSREDIVQRLAPLVPPRIRQRTRIRVDPSCPQDVALSAFEMLRTCSFNNLYIGYHGKESEDFLLVEKNRTIRDINLVRWPHSAPLEEHLLKLLDSTAFNHMSFTRVQKDDNVGLKISLAMLKVVFERWCRAEDETVFNFSGPTEATLDDALSIPLPPDVTRTMEDYEAETRVCWTMRNGWTLQYSTINNEEFLDSIHLRSTKPN</sequence>
<dbReference type="FunFam" id="2.60.40.1930:FF:000001">
    <property type="entry name" value="CD109 isoform 3"/>
    <property type="match status" value="1"/>
</dbReference>
<dbReference type="WBParaSite" id="L893_g8061.t1">
    <property type="protein sequence ID" value="L893_g8061.t1"/>
    <property type="gene ID" value="L893_g8061"/>
</dbReference>
<evidence type="ECO:0000256" key="1">
    <source>
        <dbReference type="ARBA" id="ARBA00022729"/>
    </source>
</evidence>
<evidence type="ECO:0000313" key="8">
    <source>
        <dbReference type="Proteomes" id="UP000095287"/>
    </source>
</evidence>
<dbReference type="InterPro" id="IPR013783">
    <property type="entry name" value="Ig-like_fold"/>
</dbReference>
<reference evidence="9" key="1">
    <citation type="submission" date="2016-11" db="UniProtKB">
        <authorList>
            <consortium name="WormBaseParasite"/>
        </authorList>
    </citation>
    <scope>IDENTIFICATION</scope>
</reference>
<evidence type="ECO:0000256" key="4">
    <source>
        <dbReference type="ARBA" id="ARBA00063781"/>
    </source>
</evidence>
<evidence type="ECO:0000259" key="6">
    <source>
        <dbReference type="Pfam" id="PF01835"/>
    </source>
</evidence>
<dbReference type="PANTHER" id="PTHR11412">
    <property type="entry name" value="MACROGLOBULIN / COMPLEMENT"/>
    <property type="match status" value="1"/>
</dbReference>
<dbReference type="Pfam" id="PF17791">
    <property type="entry name" value="MG3"/>
    <property type="match status" value="1"/>
</dbReference>
<comment type="subunit">
    <text evidence="4">Heterodimer of a TEP1-N chain and an TEP1-C chain non-covalently linked. Forms a complex composed of TEP1-N and TEP1-C heterodimer, LRIM1 and APL1C; the interaction stabilizes TEP1-N and TEP1-C heterodimer, prevents its binding to tissues while circulating in the hemolymph and protects the thioester bond from hydrolysis. Mature TEP1 and to a lesser extent full-length TEP1 interact with SPCLIP1; the interaction is induced by microbial infection.</text>
</comment>
<proteinExistence type="predicted"/>
<keyword evidence="1" id="KW-0732">Signal</keyword>
<evidence type="ECO:0000313" key="9">
    <source>
        <dbReference type="WBParaSite" id="L893_g8061.t1"/>
    </source>
</evidence>
<dbReference type="InterPro" id="IPR041555">
    <property type="entry name" value="MG3"/>
</dbReference>
<protein>
    <recommendedName>
        <fullName evidence="5">TEP1-F</fullName>
    </recommendedName>
</protein>
<accession>A0A1I8AQM0</accession>
<evidence type="ECO:0000256" key="5">
    <source>
        <dbReference type="ARBA" id="ARBA00078071"/>
    </source>
</evidence>
<evidence type="ECO:0000256" key="2">
    <source>
        <dbReference type="ARBA" id="ARBA00023180"/>
    </source>
</evidence>
<dbReference type="PANTHER" id="PTHR11412:SF175">
    <property type="entry name" value="TEP (THIOLESTER CONTAINING PROTEIN)"/>
    <property type="match status" value="1"/>
</dbReference>
<evidence type="ECO:0000259" key="7">
    <source>
        <dbReference type="Pfam" id="PF17791"/>
    </source>
</evidence>
<dbReference type="Gene3D" id="2.60.40.2950">
    <property type="match status" value="1"/>
</dbReference>
<dbReference type="Gene3D" id="2.60.40.1930">
    <property type="match status" value="1"/>
</dbReference>
<dbReference type="Pfam" id="PF01835">
    <property type="entry name" value="MG2"/>
    <property type="match status" value="1"/>
</dbReference>
<comment type="function">
    <text evidence="3">Binds covalently through a thioester bond to the pathogen surface resulting in pathogen clearance.</text>
</comment>
<feature type="domain" description="Macroglobulin" evidence="7">
    <location>
        <begin position="373"/>
        <end position="465"/>
    </location>
</feature>
<keyword evidence="2" id="KW-0325">Glycoprotein</keyword>
<keyword evidence="8" id="KW-1185">Reference proteome</keyword>
<dbReference type="Gene3D" id="2.60.40.1940">
    <property type="match status" value="1"/>
</dbReference>